<gene>
    <name evidence="1" type="ORF">M3A82_004340</name>
</gene>
<name>A0AAP3ERR4_MICLU</name>
<reference evidence="1" key="1">
    <citation type="submission" date="2023-06" db="EMBL/GenBank/DDBJ databases">
        <title>lsaBGC provides a comprehensive framework for evolutionary analysis of biosynthetic gene clusters within focal taxa.</title>
        <authorList>
            <person name="Salamzade R."/>
            <person name="Sandstrom S."/>
            <person name="Kalan L.R."/>
        </authorList>
    </citation>
    <scope>NUCLEOTIDE SEQUENCE</scope>
    <source>
        <strain evidence="1">P3-SID899</strain>
    </source>
</reference>
<protein>
    <submittedName>
        <fullName evidence="1">Uncharacterized protein</fullName>
    </submittedName>
</protein>
<sequence length="70" mass="7550">MANGLGAPIRLAAPTLWVWEELQQPRTIEQVRAALLDETADPDHGRALILNQVQALLSHGLVDIVSPSGD</sequence>
<accession>A0AAP3ERR4</accession>
<evidence type="ECO:0000313" key="2">
    <source>
        <dbReference type="Proteomes" id="UP001205867"/>
    </source>
</evidence>
<dbReference type="AlphaFoldDB" id="A0AAP3ERR4"/>
<organism evidence="1 2">
    <name type="scientific">Micrococcus luteus</name>
    <name type="common">Micrococcus lysodeikticus</name>
    <dbReference type="NCBI Taxonomy" id="1270"/>
    <lineage>
        <taxon>Bacteria</taxon>
        <taxon>Bacillati</taxon>
        <taxon>Actinomycetota</taxon>
        <taxon>Actinomycetes</taxon>
        <taxon>Micrococcales</taxon>
        <taxon>Micrococcaceae</taxon>
        <taxon>Micrococcus</taxon>
    </lineage>
</organism>
<dbReference type="Proteomes" id="UP001205867">
    <property type="component" value="Unassembled WGS sequence"/>
</dbReference>
<comment type="caution">
    <text evidence="1">The sequence shown here is derived from an EMBL/GenBank/DDBJ whole genome shotgun (WGS) entry which is preliminary data.</text>
</comment>
<evidence type="ECO:0000313" key="1">
    <source>
        <dbReference type="EMBL" id="MCV7628571.1"/>
    </source>
</evidence>
<proteinExistence type="predicted"/>
<dbReference type="EMBL" id="JALXKZ020000006">
    <property type="protein sequence ID" value="MCV7628571.1"/>
    <property type="molecule type" value="Genomic_DNA"/>
</dbReference>